<accession>W1PB74</accession>
<evidence type="ECO:0000313" key="1">
    <source>
        <dbReference type="EMBL" id="ERN07152.1"/>
    </source>
</evidence>
<keyword evidence="2" id="KW-1185">Reference proteome</keyword>
<dbReference type="HOGENOM" id="CLU_2577037_0_0_1"/>
<gene>
    <name evidence="1" type="ORF">AMTR_s00019p00137390</name>
</gene>
<dbReference type="AlphaFoldDB" id="W1PB74"/>
<name>W1PB74_AMBTC</name>
<protein>
    <submittedName>
        <fullName evidence="1">Uncharacterized protein</fullName>
    </submittedName>
</protein>
<sequence length="81" mass="9175">MEGSSRNLTIYQMEGIHIPLKSRRGPKEVRGVVDATEPKKSLWSERDSESIASFAYGSIANWQFLSEVIASFVLRKRFVVS</sequence>
<reference evidence="2" key="1">
    <citation type="journal article" date="2013" name="Science">
        <title>The Amborella genome and the evolution of flowering plants.</title>
        <authorList>
            <consortium name="Amborella Genome Project"/>
        </authorList>
    </citation>
    <scope>NUCLEOTIDE SEQUENCE [LARGE SCALE GENOMIC DNA]</scope>
</reference>
<organism evidence="1 2">
    <name type="scientific">Amborella trichopoda</name>
    <dbReference type="NCBI Taxonomy" id="13333"/>
    <lineage>
        <taxon>Eukaryota</taxon>
        <taxon>Viridiplantae</taxon>
        <taxon>Streptophyta</taxon>
        <taxon>Embryophyta</taxon>
        <taxon>Tracheophyta</taxon>
        <taxon>Spermatophyta</taxon>
        <taxon>Magnoliopsida</taxon>
        <taxon>Amborellales</taxon>
        <taxon>Amborellaceae</taxon>
        <taxon>Amborella</taxon>
    </lineage>
</organism>
<proteinExistence type="predicted"/>
<dbReference type="EMBL" id="KI393807">
    <property type="protein sequence ID" value="ERN07152.1"/>
    <property type="molecule type" value="Genomic_DNA"/>
</dbReference>
<evidence type="ECO:0000313" key="2">
    <source>
        <dbReference type="Proteomes" id="UP000017836"/>
    </source>
</evidence>
<dbReference type="Proteomes" id="UP000017836">
    <property type="component" value="Unassembled WGS sequence"/>
</dbReference>
<dbReference type="Gramene" id="ERN07152">
    <property type="protein sequence ID" value="ERN07152"/>
    <property type="gene ID" value="AMTR_s00019p00137390"/>
</dbReference>